<gene>
    <name evidence="1" type="ORF">Fcan01_09563</name>
</gene>
<evidence type="ECO:0000313" key="1">
    <source>
        <dbReference type="EMBL" id="OXA55296.1"/>
    </source>
</evidence>
<proteinExistence type="predicted"/>
<sequence>MSSMKKEDNEHEKKSEGFWESDEFLCQRLQEQEVFTSKKGSLAMEQPCLKRRRKVSGTHHDAPLAPHPMFIDHVVEKVLDYSSDMMTSVKQFRLVCKKWNYIATKKYRTTYGRICFENDFNRKTSKFIQVMQNCSDMLFDKFKFSGGFVVYKPYQGHYGFDKIFNELFRICVPWMKTLEFSSHNPSDLKFPKNIRRYDLSNVSTISFHICVFYNNLQEEMVDYLAGLLDISTNLKTCDFRLVSADPSMQSDDQIKIMQKFGTVIATKISKTCKHLKLNMLINDNVITLLEGRELQLESLIIDFQKIGMSTKVIESFLKSQSKSLQNLEFIEAPFQAGMELPELRHLSFLKVEGKPKIPSFKFERALPKLKSVEILFYWIYQDEDWLKNVLVDQGQSQSVVDVEFLCEINEKDLFILHRITKCFPKLKRLSVVLNTPTALSILFCEMTFLEDLEISFCREFWGYRGPDRMGKVDAAFCGLPADLCIRLLRQCDFSSTEIPETMCREPSIRDLTQLQKLKIRGYRADQIPLTDVTVHFGLLKMKKLTHLILDIFPISKQCLMILGQHVKLQLLPGPPTLS</sequence>
<name>A0A226EF41_FOLCA</name>
<dbReference type="InterPro" id="IPR032675">
    <property type="entry name" value="LRR_dom_sf"/>
</dbReference>
<dbReference type="Gene3D" id="3.80.10.10">
    <property type="entry name" value="Ribonuclease Inhibitor"/>
    <property type="match status" value="1"/>
</dbReference>
<protein>
    <recommendedName>
        <fullName evidence="3">F-box domain-containing protein</fullName>
    </recommendedName>
</protein>
<dbReference type="Proteomes" id="UP000198287">
    <property type="component" value="Unassembled WGS sequence"/>
</dbReference>
<comment type="caution">
    <text evidence="1">The sequence shown here is derived from an EMBL/GenBank/DDBJ whole genome shotgun (WGS) entry which is preliminary data.</text>
</comment>
<organism evidence="1 2">
    <name type="scientific">Folsomia candida</name>
    <name type="common">Springtail</name>
    <dbReference type="NCBI Taxonomy" id="158441"/>
    <lineage>
        <taxon>Eukaryota</taxon>
        <taxon>Metazoa</taxon>
        <taxon>Ecdysozoa</taxon>
        <taxon>Arthropoda</taxon>
        <taxon>Hexapoda</taxon>
        <taxon>Collembola</taxon>
        <taxon>Entomobryomorpha</taxon>
        <taxon>Isotomoidea</taxon>
        <taxon>Isotomidae</taxon>
        <taxon>Proisotominae</taxon>
        <taxon>Folsomia</taxon>
    </lineage>
</organism>
<evidence type="ECO:0000313" key="2">
    <source>
        <dbReference type="Proteomes" id="UP000198287"/>
    </source>
</evidence>
<dbReference type="AlphaFoldDB" id="A0A226EF41"/>
<dbReference type="OrthoDB" id="8285129at2759"/>
<dbReference type="SUPFAM" id="SSF52047">
    <property type="entry name" value="RNI-like"/>
    <property type="match status" value="1"/>
</dbReference>
<reference evidence="1 2" key="1">
    <citation type="submission" date="2015-12" db="EMBL/GenBank/DDBJ databases">
        <title>The genome of Folsomia candida.</title>
        <authorList>
            <person name="Faddeeva A."/>
            <person name="Derks M.F."/>
            <person name="Anvar Y."/>
            <person name="Smit S."/>
            <person name="Van Straalen N."/>
            <person name="Roelofs D."/>
        </authorList>
    </citation>
    <scope>NUCLEOTIDE SEQUENCE [LARGE SCALE GENOMIC DNA]</scope>
    <source>
        <strain evidence="1 2">VU population</strain>
        <tissue evidence="1">Whole body</tissue>
    </source>
</reference>
<evidence type="ECO:0008006" key="3">
    <source>
        <dbReference type="Google" id="ProtNLM"/>
    </source>
</evidence>
<keyword evidence="2" id="KW-1185">Reference proteome</keyword>
<dbReference type="EMBL" id="LNIX01000004">
    <property type="protein sequence ID" value="OXA55296.1"/>
    <property type="molecule type" value="Genomic_DNA"/>
</dbReference>
<accession>A0A226EF41</accession>